<proteinExistence type="inferred from homology"/>
<name>A0ABQ8UWR1_9EUKA</name>
<evidence type="ECO:0000313" key="8">
    <source>
        <dbReference type="EMBL" id="KAJ4462556.1"/>
    </source>
</evidence>
<keyword evidence="9" id="KW-1185">Reference proteome</keyword>
<evidence type="ECO:0000256" key="5">
    <source>
        <dbReference type="ARBA" id="ARBA00047658"/>
    </source>
</evidence>
<keyword evidence="2 6" id="KW-0637">Prenyltransferase</keyword>
<evidence type="ECO:0000256" key="7">
    <source>
        <dbReference type="SAM" id="MobiDB-lite"/>
    </source>
</evidence>
<evidence type="ECO:0000256" key="1">
    <source>
        <dbReference type="ARBA" id="ARBA00006734"/>
    </source>
</evidence>
<feature type="compositionally biased region" description="Polar residues" evidence="7">
    <location>
        <begin position="433"/>
        <end position="442"/>
    </location>
</feature>
<comment type="function">
    <text evidence="6">Catalyzes the transfer of a geranyl-geranyl moiety from geranyl-geranyl pyrophosphate to cysteines occuring in specific C-terminal amino acid sequences.</text>
</comment>
<dbReference type="PANTHER" id="PTHR11129:SF2">
    <property type="entry name" value="GERANYLGERANYL TRANSFERASE TYPE-2 SUBUNIT ALPHA"/>
    <property type="match status" value="1"/>
</dbReference>
<sequence length="852" mass="92152">MLPRHKEKRKEKSGAETKKAEELFRSYEPAHRTLLRSKSQDFSLESLDLTSTVLSKNPEFHSAWNYRRDILLHLRDRSDFVNFLEKDLDLTVAAIKINPKVYATWDFRRWLLGLLVPLVPEPRVLWEKELKLCALFNEKDNRNFHCWNHRRWAAALAQRADADEFGYTTAMIAKDPDNYSSLHNRFALLSRLCSGLDPLAREIAISQELAWFRNLVHVAYKSESLWRYLLLLLHIERKRPFAAPSLPPVTSTLSHPPPSPTTAIITGNIHNHLPPGHIHHDSSGHIRHQLHPGNIHHPTVTQGISTMTTLVSVINFTTVTSTVTQEMSTMTPLVTSPIQLHPGTIHLGIFTMTTLVTSTIQLHPGTIHDQLHHGPLSVLSRLPGRDPRGDLTELRRIDPKRTALYRALEARAAVPASAPLPTPRSHPRPHLSPTGNPTQSLATPACLTDEPLLARILGHLSTTGNPVLATVLALVCRQWAGVVSQVWTCLDLTRACSNPGSVEFLLGAMLPALTRLVVPLAPDMASGDALLGCVARCCPLLEDLTIVGDAGWRHGCLGTERSPVPCARETMAEVLAGCPALQRVRFVSMHCGQAGGGLAPVEWFGVFDGVGCAAMKELEFVDCRGFVGDEALVLLRQQLPTVLLSATTTPATTTTTPPLIVRLCDPADSTASLADQLERLRASRPAALSIVGPATPATTAEPSCPSLPSIPLPTVHGLTLSGLGPCPPRFYMALSTAFPALEQLTLLQMSGLGDAHLATISLAFPALRTLVLHLPPDATPSTPTTAPACPGGWPGRAGTPDEVTAGGLSVLALHPTLEEAVLVGGRSGGLAGAVQTVPFQLSLRLCAGGDAE</sequence>
<reference evidence="8" key="1">
    <citation type="journal article" date="2022" name="bioRxiv">
        <title>Genomics of Preaxostyla Flagellates Illuminates Evolutionary Transitions and the Path Towards Mitochondrial Loss.</title>
        <authorList>
            <person name="Novak L.V.F."/>
            <person name="Treitli S.C."/>
            <person name="Pyrih J."/>
            <person name="Halakuc P."/>
            <person name="Pipaliya S.V."/>
            <person name="Vacek V."/>
            <person name="Brzon O."/>
            <person name="Soukal P."/>
            <person name="Eme L."/>
            <person name="Dacks J.B."/>
            <person name="Karnkowska A."/>
            <person name="Elias M."/>
            <person name="Hampl V."/>
        </authorList>
    </citation>
    <scope>NUCLEOTIDE SEQUENCE</scope>
    <source>
        <strain evidence="8">RCP-MX</strain>
    </source>
</reference>
<feature type="compositionally biased region" description="Basic and acidic residues" evidence="7">
    <location>
        <begin position="10"/>
        <end position="20"/>
    </location>
</feature>
<comment type="caution">
    <text evidence="8">The sequence shown here is derived from an EMBL/GenBank/DDBJ whole genome shotgun (WGS) entry which is preliminary data.</text>
</comment>
<organism evidence="8 9">
    <name type="scientific">Paratrimastix pyriformis</name>
    <dbReference type="NCBI Taxonomy" id="342808"/>
    <lineage>
        <taxon>Eukaryota</taxon>
        <taxon>Metamonada</taxon>
        <taxon>Preaxostyla</taxon>
        <taxon>Paratrimastigidae</taxon>
        <taxon>Paratrimastix</taxon>
    </lineage>
</organism>
<dbReference type="SUPFAM" id="SSF48439">
    <property type="entry name" value="Protein prenylyltransferase"/>
    <property type="match status" value="1"/>
</dbReference>
<evidence type="ECO:0000256" key="3">
    <source>
        <dbReference type="ARBA" id="ARBA00022679"/>
    </source>
</evidence>
<evidence type="ECO:0000256" key="4">
    <source>
        <dbReference type="ARBA" id="ARBA00022737"/>
    </source>
</evidence>
<feature type="region of interest" description="Disordered" evidence="7">
    <location>
        <begin position="415"/>
        <end position="443"/>
    </location>
</feature>
<evidence type="ECO:0000256" key="6">
    <source>
        <dbReference type="RuleBase" id="RU367120"/>
    </source>
</evidence>
<dbReference type="InterPro" id="IPR002088">
    <property type="entry name" value="Prenyl_trans_a"/>
</dbReference>
<protein>
    <recommendedName>
        <fullName evidence="6">Geranylgeranyl transferase type-2 subunit alpha</fullName>
        <ecNumber evidence="6">2.5.1.60</ecNumber>
    </recommendedName>
    <alternativeName>
        <fullName evidence="6">Geranylgeranyl transferase type II subunit alpha</fullName>
    </alternativeName>
</protein>
<comment type="similarity">
    <text evidence="1 6">Belongs to the protein prenyltransferase subunit alpha family.</text>
</comment>
<keyword evidence="3 6" id="KW-0808">Transferase</keyword>
<gene>
    <name evidence="8" type="ORF">PAPYR_530</name>
</gene>
<dbReference type="PANTHER" id="PTHR11129">
    <property type="entry name" value="PROTEIN FARNESYLTRANSFERASE ALPHA SUBUNIT/RAB GERANYLGERANYL TRANSFERASE ALPHA SUBUNIT"/>
    <property type="match status" value="1"/>
</dbReference>
<evidence type="ECO:0000256" key="2">
    <source>
        <dbReference type="ARBA" id="ARBA00022602"/>
    </source>
</evidence>
<evidence type="ECO:0000313" key="9">
    <source>
        <dbReference type="Proteomes" id="UP001141327"/>
    </source>
</evidence>
<dbReference type="EC" id="2.5.1.60" evidence="6"/>
<accession>A0ABQ8UWR1</accession>
<feature type="region of interest" description="Disordered" evidence="7">
    <location>
        <begin position="1"/>
        <end position="20"/>
    </location>
</feature>
<dbReference type="Gene3D" id="1.25.40.120">
    <property type="entry name" value="Protein prenylyltransferase"/>
    <property type="match status" value="1"/>
</dbReference>
<dbReference type="Pfam" id="PF01239">
    <property type="entry name" value="PPTA"/>
    <property type="match status" value="4"/>
</dbReference>
<keyword evidence="4" id="KW-0677">Repeat</keyword>
<dbReference type="Proteomes" id="UP001141327">
    <property type="component" value="Unassembled WGS sequence"/>
</dbReference>
<comment type="catalytic activity">
    <reaction evidence="5 6">
        <text>geranylgeranyl diphosphate + L-cysteinyl-[protein] = S-geranylgeranyl-L-cysteinyl-[protein] + diphosphate</text>
        <dbReference type="Rhea" id="RHEA:21240"/>
        <dbReference type="Rhea" id="RHEA-COMP:10131"/>
        <dbReference type="Rhea" id="RHEA-COMP:11537"/>
        <dbReference type="ChEBI" id="CHEBI:29950"/>
        <dbReference type="ChEBI" id="CHEBI:33019"/>
        <dbReference type="ChEBI" id="CHEBI:57533"/>
        <dbReference type="ChEBI" id="CHEBI:86021"/>
        <dbReference type="EC" id="2.5.1.60"/>
    </reaction>
</comment>
<dbReference type="EMBL" id="JAPMOS010000002">
    <property type="protein sequence ID" value="KAJ4462556.1"/>
    <property type="molecule type" value="Genomic_DNA"/>
</dbReference>
<dbReference type="GO" id="GO:0016740">
    <property type="term" value="F:transferase activity"/>
    <property type="evidence" value="ECO:0007669"/>
    <property type="project" value="UniProtKB-KW"/>
</dbReference>
<dbReference type="PROSITE" id="PS51147">
    <property type="entry name" value="PFTA"/>
    <property type="match status" value="4"/>
</dbReference>